<dbReference type="SUPFAM" id="SSF64182">
    <property type="entry name" value="DHH phosphoesterases"/>
    <property type="match status" value="1"/>
</dbReference>
<dbReference type="PANTHER" id="PTHR47618">
    <property type="entry name" value="BIFUNCTIONAL OLIGORIBONUCLEASE AND PAP PHOSPHATASE NRNA"/>
    <property type="match status" value="1"/>
</dbReference>
<gene>
    <name evidence="3" type="ORF">ENN50_06225</name>
</gene>
<dbReference type="InterPro" id="IPR003156">
    <property type="entry name" value="DHHA1_dom"/>
</dbReference>
<dbReference type="Pfam" id="PF01368">
    <property type="entry name" value="DHH"/>
    <property type="match status" value="1"/>
</dbReference>
<feature type="domain" description="DHHA1" evidence="2">
    <location>
        <begin position="272"/>
        <end position="347"/>
    </location>
</feature>
<organism evidence="3">
    <name type="scientific">Prosthecochloris aestuarii</name>
    <dbReference type="NCBI Taxonomy" id="1102"/>
    <lineage>
        <taxon>Bacteria</taxon>
        <taxon>Pseudomonadati</taxon>
        <taxon>Chlorobiota</taxon>
        <taxon>Chlorobiia</taxon>
        <taxon>Chlorobiales</taxon>
        <taxon>Chlorobiaceae</taxon>
        <taxon>Prosthecochloris</taxon>
    </lineage>
</organism>
<dbReference type="Gene3D" id="3.10.310.30">
    <property type="match status" value="1"/>
</dbReference>
<dbReference type="PANTHER" id="PTHR47618:SF1">
    <property type="entry name" value="BIFUNCTIONAL OLIGORIBONUCLEASE AND PAP PHOSPHATASE NRNA"/>
    <property type="match status" value="1"/>
</dbReference>
<dbReference type="Pfam" id="PF02272">
    <property type="entry name" value="DHHA1"/>
    <property type="match status" value="1"/>
</dbReference>
<proteinExistence type="predicted"/>
<dbReference type="Gene3D" id="3.90.1640.10">
    <property type="entry name" value="inorganic pyrophosphatase (n-terminal core)"/>
    <property type="match status" value="1"/>
</dbReference>
<feature type="domain" description="DDH" evidence="1">
    <location>
        <begin position="28"/>
        <end position="181"/>
    </location>
</feature>
<reference evidence="3" key="1">
    <citation type="journal article" date="2020" name="mSystems">
        <title>Genome- and Community-Level Interaction Insights into Carbon Utilization and Element Cycling Functions of Hydrothermarchaeota in Hydrothermal Sediment.</title>
        <authorList>
            <person name="Zhou Z."/>
            <person name="Liu Y."/>
            <person name="Xu W."/>
            <person name="Pan J."/>
            <person name="Luo Z.H."/>
            <person name="Li M."/>
        </authorList>
    </citation>
    <scope>NUCLEOTIDE SEQUENCE [LARGE SCALE GENOMIC DNA]</scope>
    <source>
        <strain evidence="3">SpSt-1181</strain>
    </source>
</reference>
<sequence>MIQKEYGTSLKSAQWAGVIDVLMSAEHVILTTHMNSDGDGLGSEAALARVLRELGKKVSIVNPTDVPPNYRFLAESADIGTFVPDSEESIQEIALADLVILLDANLRERMGPIWQHVEFGREVGRLKVLCIDHHLDPEDFADIMVCETYASSTGELVYDLVRALEEHTGRELITPCVATGIYVALMTDTGSFRFPKTTPYVYHIAGDLVEAGADPNDIYDRVYNSLSLPALKLLGAALGEIRLLEHERVSWLLISQDMLKATGSRLFDTDLIVRYLLSIETVCIAVLMVEMQDGRTKVSFRSRGDIYVNEIAAVFGGGGHKNAAGCMLDYCPEKAGRVILSEVRSCLERNCKTTVI</sequence>
<dbReference type="EMBL" id="DSBW01000140">
    <property type="protein sequence ID" value="HED31267.1"/>
    <property type="molecule type" value="Genomic_DNA"/>
</dbReference>
<dbReference type="AlphaFoldDB" id="A0A831WPH6"/>
<dbReference type="InterPro" id="IPR038763">
    <property type="entry name" value="DHH_sf"/>
</dbReference>
<accession>A0A831WPH6</accession>
<evidence type="ECO:0000259" key="1">
    <source>
        <dbReference type="Pfam" id="PF01368"/>
    </source>
</evidence>
<dbReference type="InterPro" id="IPR051319">
    <property type="entry name" value="Oligoribo/pAp-PDE_c-di-AMP_PDE"/>
</dbReference>
<comment type="caution">
    <text evidence="3">The sequence shown here is derived from an EMBL/GenBank/DDBJ whole genome shotgun (WGS) entry which is preliminary data.</text>
</comment>
<dbReference type="InterPro" id="IPR001667">
    <property type="entry name" value="DDH_dom"/>
</dbReference>
<protein>
    <submittedName>
        <fullName evidence="3">Bifunctional oligoribonuclease/PAP phosphatase NrnA</fullName>
    </submittedName>
</protein>
<dbReference type="Proteomes" id="UP000886335">
    <property type="component" value="Unassembled WGS sequence"/>
</dbReference>
<dbReference type="GO" id="GO:0003676">
    <property type="term" value="F:nucleic acid binding"/>
    <property type="evidence" value="ECO:0007669"/>
    <property type="project" value="InterPro"/>
</dbReference>
<name>A0A831WPH6_PROAE</name>
<evidence type="ECO:0000313" key="3">
    <source>
        <dbReference type="EMBL" id="HED31267.1"/>
    </source>
</evidence>
<evidence type="ECO:0000259" key="2">
    <source>
        <dbReference type="Pfam" id="PF02272"/>
    </source>
</evidence>